<comment type="caution">
    <text evidence="6">The sequence shown here is derived from an EMBL/GenBank/DDBJ whole genome shotgun (WGS) entry which is preliminary data.</text>
</comment>
<evidence type="ECO:0000313" key="6">
    <source>
        <dbReference type="EMBL" id="MBB6226991.1"/>
    </source>
</evidence>
<reference evidence="6 7" key="1">
    <citation type="submission" date="2020-08" db="EMBL/GenBank/DDBJ databases">
        <title>Genomic Encyclopedia of Type Strains, Phase IV (KMG-IV): sequencing the most valuable type-strain genomes for metagenomic binning, comparative biology and taxonomic classification.</title>
        <authorList>
            <person name="Goeker M."/>
        </authorList>
    </citation>
    <scope>NUCLEOTIDE SEQUENCE [LARGE SCALE GENOMIC DNA]</scope>
    <source>
        <strain evidence="6 7">DSM 102189</strain>
    </source>
</reference>
<feature type="domain" description="HIG1" evidence="5">
    <location>
        <begin position="1"/>
        <end position="66"/>
    </location>
</feature>
<dbReference type="RefSeq" id="WP_184196722.1">
    <property type="nucleotide sequence ID" value="NZ_BMOX01000030.1"/>
</dbReference>
<organism evidence="6 7">
    <name type="scientific">Polymorphobacter multimanifer</name>
    <dbReference type="NCBI Taxonomy" id="1070431"/>
    <lineage>
        <taxon>Bacteria</taxon>
        <taxon>Pseudomonadati</taxon>
        <taxon>Pseudomonadota</taxon>
        <taxon>Alphaproteobacteria</taxon>
        <taxon>Sphingomonadales</taxon>
        <taxon>Sphingosinicellaceae</taxon>
        <taxon>Polymorphobacter</taxon>
    </lineage>
</organism>
<dbReference type="NCBIfam" id="NF033233">
    <property type="entry name" value="twin_helix"/>
    <property type="match status" value="1"/>
</dbReference>
<dbReference type="PROSITE" id="PS51503">
    <property type="entry name" value="HIG1"/>
    <property type="match status" value="1"/>
</dbReference>
<sequence length="66" mass="7030">MQAALIILMVLAALATLGVLARGIIIMARGKDIGGKASNKMMSYRVAFQALAIVFIVLLFLVNRPA</sequence>
<feature type="transmembrane region" description="Helical" evidence="4">
    <location>
        <begin position="45"/>
        <end position="62"/>
    </location>
</feature>
<accession>A0A841L644</accession>
<protein>
    <recommendedName>
        <fullName evidence="5">HIG1 domain-containing protein</fullName>
    </recommendedName>
</protein>
<evidence type="ECO:0000313" key="7">
    <source>
        <dbReference type="Proteomes" id="UP000538147"/>
    </source>
</evidence>
<keyword evidence="3 4" id="KW-0472">Membrane</keyword>
<keyword evidence="7" id="KW-1185">Reference proteome</keyword>
<evidence type="ECO:0000259" key="5">
    <source>
        <dbReference type="PROSITE" id="PS51503"/>
    </source>
</evidence>
<dbReference type="AlphaFoldDB" id="A0A841L644"/>
<dbReference type="Pfam" id="PF04588">
    <property type="entry name" value="HIG_1_N"/>
    <property type="match status" value="1"/>
</dbReference>
<evidence type="ECO:0000256" key="3">
    <source>
        <dbReference type="ARBA" id="ARBA00023136"/>
    </source>
</evidence>
<dbReference type="Proteomes" id="UP000538147">
    <property type="component" value="Unassembled WGS sequence"/>
</dbReference>
<gene>
    <name evidence="6" type="ORF">FHS79_001153</name>
</gene>
<name>A0A841L644_9SPHN</name>
<keyword evidence="1 4" id="KW-0812">Transmembrane</keyword>
<dbReference type="EMBL" id="JACIIV010000007">
    <property type="protein sequence ID" value="MBB6226991.1"/>
    <property type="molecule type" value="Genomic_DNA"/>
</dbReference>
<dbReference type="InterPro" id="IPR007667">
    <property type="entry name" value="Hypoxia_induced_domain"/>
</dbReference>
<evidence type="ECO:0000256" key="1">
    <source>
        <dbReference type="ARBA" id="ARBA00022692"/>
    </source>
</evidence>
<keyword evidence="2 4" id="KW-1133">Transmembrane helix</keyword>
<evidence type="ECO:0000256" key="4">
    <source>
        <dbReference type="SAM" id="Phobius"/>
    </source>
</evidence>
<evidence type="ECO:0000256" key="2">
    <source>
        <dbReference type="ARBA" id="ARBA00022989"/>
    </source>
</evidence>
<proteinExistence type="predicted"/>